<dbReference type="AlphaFoldDB" id="G8PBW7"/>
<dbReference type="InterPro" id="IPR009057">
    <property type="entry name" value="Homeodomain-like_sf"/>
</dbReference>
<dbReference type="Gene3D" id="1.10.10.60">
    <property type="entry name" value="Homeodomain-like"/>
    <property type="match status" value="1"/>
</dbReference>
<dbReference type="EMBL" id="CP003137">
    <property type="protein sequence ID" value="AEV96025.1"/>
    <property type="molecule type" value="Genomic_DNA"/>
</dbReference>
<organism evidence="4 5">
    <name type="scientific">Pediococcus claussenii (strain ATCC BAA-344 / DSM 14800 / JCM 18046 / KCTC 3811 / LMG 21948 / P06)</name>
    <dbReference type="NCBI Taxonomy" id="701521"/>
    <lineage>
        <taxon>Bacteria</taxon>
        <taxon>Bacillati</taxon>
        <taxon>Bacillota</taxon>
        <taxon>Bacilli</taxon>
        <taxon>Lactobacillales</taxon>
        <taxon>Lactobacillaceae</taxon>
        <taxon>Pediococcus</taxon>
    </lineage>
</organism>
<dbReference type="PATRIC" id="fig|701521.8.peg.1714"/>
<dbReference type="PROSITE" id="PS50977">
    <property type="entry name" value="HTH_TETR_2"/>
    <property type="match status" value="1"/>
</dbReference>
<dbReference type="STRING" id="701521.PECL_1813"/>
<keyword evidence="1 2" id="KW-0238">DNA-binding</keyword>
<evidence type="ECO:0000256" key="2">
    <source>
        <dbReference type="PROSITE-ProRule" id="PRU00335"/>
    </source>
</evidence>
<dbReference type="Proteomes" id="UP000005444">
    <property type="component" value="Chromosome"/>
</dbReference>
<evidence type="ECO:0000313" key="4">
    <source>
        <dbReference type="EMBL" id="AEV96025.1"/>
    </source>
</evidence>
<accession>G8PBW7</accession>
<dbReference type="RefSeq" id="WP_014216219.1">
    <property type="nucleotide sequence ID" value="NC_016605.1"/>
</dbReference>
<name>G8PBW7_PEDCP</name>
<dbReference type="Pfam" id="PF00440">
    <property type="entry name" value="TetR_N"/>
    <property type="match status" value="1"/>
</dbReference>
<feature type="domain" description="HTH tetR-type" evidence="3">
    <location>
        <begin position="6"/>
        <end position="66"/>
    </location>
</feature>
<dbReference type="KEGG" id="pce:PECL_1813"/>
<feature type="DNA-binding region" description="H-T-H motif" evidence="2">
    <location>
        <begin position="29"/>
        <end position="48"/>
    </location>
</feature>
<evidence type="ECO:0000313" key="5">
    <source>
        <dbReference type="Proteomes" id="UP000005444"/>
    </source>
</evidence>
<dbReference type="Gene3D" id="1.10.357.10">
    <property type="entry name" value="Tetracycline Repressor, domain 2"/>
    <property type="match status" value="1"/>
</dbReference>
<evidence type="ECO:0000256" key="1">
    <source>
        <dbReference type="ARBA" id="ARBA00023125"/>
    </source>
</evidence>
<sequence>MKQKRDLSSEKIIQATIKIIEKRGAEAATFRNIADVLECKTQALYFYFKNNRDLLIGVAQTYFKEMNAEIGRSCVGLIGDEAIIELALTIKDFSLKHKNVGVAVFRIPKITEDPETELIFKEISNTLKKYIGDFVKDEREILVIARGVRDLILGEVINESVGWFKNPMITQDDSFTWNLRQIMNVN</sequence>
<dbReference type="GO" id="GO:0003677">
    <property type="term" value="F:DNA binding"/>
    <property type="evidence" value="ECO:0007669"/>
    <property type="project" value="UniProtKB-UniRule"/>
</dbReference>
<protein>
    <submittedName>
        <fullName evidence="4">Transcriptional regulator, TetR family</fullName>
    </submittedName>
</protein>
<dbReference type="SUPFAM" id="SSF46689">
    <property type="entry name" value="Homeodomain-like"/>
    <property type="match status" value="1"/>
</dbReference>
<proteinExistence type="predicted"/>
<evidence type="ECO:0000259" key="3">
    <source>
        <dbReference type="PROSITE" id="PS50977"/>
    </source>
</evidence>
<dbReference type="HOGENOM" id="CLU_069356_43_1_9"/>
<gene>
    <name evidence="4" type="ordered locus">PECL_1813</name>
</gene>
<reference evidence="4 5" key="1">
    <citation type="journal article" date="2012" name="J. Bacteriol.">
        <title>Complete Genome Sequence of the Beer Spoilage Organism Pediococcus claussenii ATCC BAA-344T.</title>
        <authorList>
            <person name="Pittet V."/>
            <person name="Abegunde T."/>
            <person name="Marfleet T."/>
            <person name="Haakensen M."/>
            <person name="Morrow K."/>
            <person name="Jayaprakash T."/>
            <person name="Schroeder K."/>
            <person name="Trost B."/>
            <person name="Byrns S."/>
            <person name="Bergsveinson J."/>
            <person name="Kusalik A."/>
            <person name="Ziola B."/>
        </authorList>
    </citation>
    <scope>NUCLEOTIDE SEQUENCE [LARGE SCALE GENOMIC DNA]</scope>
    <source>
        <strain evidence="4 5">ATCC BAA-344</strain>
    </source>
</reference>
<dbReference type="InterPro" id="IPR001647">
    <property type="entry name" value="HTH_TetR"/>
</dbReference>
<dbReference type="eggNOG" id="COG1309">
    <property type="taxonomic scope" value="Bacteria"/>
</dbReference>
<keyword evidence="5" id="KW-1185">Reference proteome</keyword>